<feature type="compositionally biased region" description="Low complexity" evidence="1">
    <location>
        <begin position="7"/>
        <end position="20"/>
    </location>
</feature>
<proteinExistence type="predicted"/>
<sequence>MATYFLSSSISDSVDRSPPSLRGHKSVNSGLNWFTVSASAISEGNIFQVVALRFNYSYHIISQLVNLKIFGKIKVIINSQLLKKEFKKNLNKQSPSIQEGNFKFTKSCLNSQN</sequence>
<reference evidence="2 3" key="1">
    <citation type="journal article" date="2018" name="Sci. Rep.">
        <title>Genomic signatures of local adaptation to the degree of environmental predictability in rotifers.</title>
        <authorList>
            <person name="Franch-Gras L."/>
            <person name="Hahn C."/>
            <person name="Garcia-Roger E.M."/>
            <person name="Carmona M.J."/>
            <person name="Serra M."/>
            <person name="Gomez A."/>
        </authorList>
    </citation>
    <scope>NUCLEOTIDE SEQUENCE [LARGE SCALE GENOMIC DNA]</scope>
    <source>
        <strain evidence="2">HYR1</strain>
    </source>
</reference>
<organism evidence="2 3">
    <name type="scientific">Brachionus plicatilis</name>
    <name type="common">Marine rotifer</name>
    <name type="synonym">Brachionus muelleri</name>
    <dbReference type="NCBI Taxonomy" id="10195"/>
    <lineage>
        <taxon>Eukaryota</taxon>
        <taxon>Metazoa</taxon>
        <taxon>Spiralia</taxon>
        <taxon>Gnathifera</taxon>
        <taxon>Rotifera</taxon>
        <taxon>Eurotatoria</taxon>
        <taxon>Monogononta</taxon>
        <taxon>Pseudotrocha</taxon>
        <taxon>Ploima</taxon>
        <taxon>Brachionidae</taxon>
        <taxon>Brachionus</taxon>
    </lineage>
</organism>
<keyword evidence="3" id="KW-1185">Reference proteome</keyword>
<name>A0A3M7S659_BRAPC</name>
<gene>
    <name evidence="2" type="ORF">BpHYR1_017123</name>
</gene>
<evidence type="ECO:0000256" key="1">
    <source>
        <dbReference type="SAM" id="MobiDB-lite"/>
    </source>
</evidence>
<dbReference type="AlphaFoldDB" id="A0A3M7S659"/>
<dbReference type="Proteomes" id="UP000276133">
    <property type="component" value="Unassembled WGS sequence"/>
</dbReference>
<comment type="caution">
    <text evidence="2">The sequence shown here is derived from an EMBL/GenBank/DDBJ whole genome shotgun (WGS) entry which is preliminary data.</text>
</comment>
<evidence type="ECO:0000313" key="2">
    <source>
        <dbReference type="EMBL" id="RNA31313.1"/>
    </source>
</evidence>
<feature type="region of interest" description="Disordered" evidence="1">
    <location>
        <begin position="1"/>
        <end position="23"/>
    </location>
</feature>
<accession>A0A3M7S659</accession>
<protein>
    <submittedName>
        <fullName evidence="2">Uncharacterized protein</fullName>
    </submittedName>
</protein>
<evidence type="ECO:0000313" key="3">
    <source>
        <dbReference type="Proteomes" id="UP000276133"/>
    </source>
</evidence>
<dbReference type="EMBL" id="REGN01001955">
    <property type="protein sequence ID" value="RNA31313.1"/>
    <property type="molecule type" value="Genomic_DNA"/>
</dbReference>